<sequence length="93" mass="10150">MAISEPRLTRLIRRDFGASADHVLKLLAELAARHPGDAMFSSERLQAAVVLLAGGGSPHRAIELAETDWRDLLVATDLADADWPHKLDQLLGQ</sequence>
<gene>
    <name evidence="1" type="ORF">LWC34_01375</name>
</gene>
<dbReference type="EMBL" id="JAJVCN010000001">
    <property type="protein sequence ID" value="MCE7001498.1"/>
    <property type="molecule type" value="Genomic_DNA"/>
</dbReference>
<keyword evidence="2" id="KW-1185">Reference proteome</keyword>
<dbReference type="Proteomes" id="UP001521150">
    <property type="component" value="Unassembled WGS sequence"/>
</dbReference>
<comment type="caution">
    <text evidence="1">The sequence shown here is derived from an EMBL/GenBank/DDBJ whole genome shotgun (WGS) entry which is preliminary data.</text>
</comment>
<protein>
    <submittedName>
        <fullName evidence="1">Uncharacterized protein</fullName>
    </submittedName>
</protein>
<name>A0ABS8Z3B1_9PSEU</name>
<evidence type="ECO:0000313" key="1">
    <source>
        <dbReference type="EMBL" id="MCE7001498.1"/>
    </source>
</evidence>
<evidence type="ECO:0000313" key="2">
    <source>
        <dbReference type="Proteomes" id="UP001521150"/>
    </source>
</evidence>
<organism evidence="1 2">
    <name type="scientific">Kibdelosporangium philippinense</name>
    <dbReference type="NCBI Taxonomy" id="211113"/>
    <lineage>
        <taxon>Bacteria</taxon>
        <taxon>Bacillati</taxon>
        <taxon>Actinomycetota</taxon>
        <taxon>Actinomycetes</taxon>
        <taxon>Pseudonocardiales</taxon>
        <taxon>Pseudonocardiaceae</taxon>
        <taxon>Kibdelosporangium</taxon>
    </lineage>
</organism>
<accession>A0ABS8Z3B1</accession>
<proteinExistence type="predicted"/>
<reference evidence="1 2" key="1">
    <citation type="submission" date="2021-12" db="EMBL/GenBank/DDBJ databases">
        <title>Genome sequence of Kibdelosporangium philippinense ATCC 49844.</title>
        <authorList>
            <person name="Fedorov E.A."/>
            <person name="Omeragic M."/>
            <person name="Shalygina K.F."/>
            <person name="Maclea K.S."/>
        </authorList>
    </citation>
    <scope>NUCLEOTIDE SEQUENCE [LARGE SCALE GENOMIC DNA]</scope>
    <source>
        <strain evidence="1 2">ATCC 49844</strain>
    </source>
</reference>
<dbReference type="RefSeq" id="WP_233722563.1">
    <property type="nucleotide sequence ID" value="NZ_JAJVCN010000001.1"/>
</dbReference>